<dbReference type="PIRSF" id="PIRSF016262">
    <property type="entry name" value="LPLase"/>
    <property type="match status" value="1"/>
</dbReference>
<comment type="caution">
    <text evidence="9">The sequence shown here is derived from an EMBL/GenBank/DDBJ whole genome shotgun (WGS) entry which is preliminary data.</text>
</comment>
<gene>
    <name evidence="5 9" type="primary">lipB</name>
    <name evidence="9" type="ORF">ACFSOY_02575</name>
</gene>
<dbReference type="InterPro" id="IPR004143">
    <property type="entry name" value="BPL_LPL_catalytic"/>
</dbReference>
<proteinExistence type="inferred from homology"/>
<protein>
    <recommendedName>
        <fullName evidence="5 6">Octanoyltransferase</fullName>
        <ecNumber evidence="5 6">2.3.1.181</ecNumber>
    </recommendedName>
    <alternativeName>
        <fullName evidence="5">Lipoate-protein ligase B</fullName>
    </alternativeName>
    <alternativeName>
        <fullName evidence="5">Lipoyl/octanoyl transferase</fullName>
    </alternativeName>
    <alternativeName>
        <fullName evidence="5">Octanoyl-[acyl-carrier-protein]-protein N-octanoyltransferase</fullName>
    </alternativeName>
</protein>
<evidence type="ECO:0000256" key="1">
    <source>
        <dbReference type="ARBA" id="ARBA00004821"/>
    </source>
</evidence>
<feature type="region of interest" description="Disordered" evidence="7">
    <location>
        <begin position="233"/>
        <end position="252"/>
    </location>
</feature>
<feature type="binding site" evidence="5">
    <location>
        <begin position="77"/>
        <end position="84"/>
    </location>
    <ligand>
        <name>substrate</name>
    </ligand>
</feature>
<dbReference type="PANTHER" id="PTHR10993:SF7">
    <property type="entry name" value="LIPOYLTRANSFERASE 2, MITOCHONDRIAL-RELATED"/>
    <property type="match status" value="1"/>
</dbReference>
<name>A0ABW4ZUK6_9BACL</name>
<dbReference type="Pfam" id="PF21948">
    <property type="entry name" value="LplA-B_cat"/>
    <property type="match status" value="1"/>
</dbReference>
<dbReference type="SUPFAM" id="SSF55681">
    <property type="entry name" value="Class II aaRS and biotin synthetases"/>
    <property type="match status" value="1"/>
</dbReference>
<evidence type="ECO:0000256" key="6">
    <source>
        <dbReference type="PIRNR" id="PIRNR016262"/>
    </source>
</evidence>
<dbReference type="RefSeq" id="WP_386043962.1">
    <property type="nucleotide sequence ID" value="NZ_JBHUIO010000002.1"/>
</dbReference>
<dbReference type="HAMAP" id="MF_00013">
    <property type="entry name" value="LipB"/>
    <property type="match status" value="1"/>
</dbReference>
<dbReference type="Gene3D" id="3.30.930.10">
    <property type="entry name" value="Bira Bifunctional Protein, Domain 2"/>
    <property type="match status" value="1"/>
</dbReference>
<dbReference type="InterPro" id="IPR020605">
    <property type="entry name" value="Octanoyltransferase_CS"/>
</dbReference>
<accession>A0ABW4ZUK6</accession>
<keyword evidence="2 5" id="KW-0808">Transferase</keyword>
<dbReference type="PROSITE" id="PS51733">
    <property type="entry name" value="BPL_LPL_CATALYTIC"/>
    <property type="match status" value="1"/>
</dbReference>
<keyword evidence="3 5" id="KW-0012">Acyltransferase</keyword>
<evidence type="ECO:0000259" key="8">
    <source>
        <dbReference type="PROSITE" id="PS51733"/>
    </source>
</evidence>
<dbReference type="InterPro" id="IPR000544">
    <property type="entry name" value="Octanoyltransferase"/>
</dbReference>
<feature type="domain" description="BPL/LPL catalytic" evidence="8">
    <location>
        <begin position="32"/>
        <end position="220"/>
    </location>
</feature>
<evidence type="ECO:0000256" key="7">
    <source>
        <dbReference type="SAM" id="MobiDB-lite"/>
    </source>
</evidence>
<dbReference type="Proteomes" id="UP001597343">
    <property type="component" value="Unassembled WGS sequence"/>
</dbReference>
<organism evidence="9 10">
    <name type="scientific">Tumebacillus lipolyticus</name>
    <dbReference type="NCBI Taxonomy" id="1280370"/>
    <lineage>
        <taxon>Bacteria</taxon>
        <taxon>Bacillati</taxon>
        <taxon>Bacillota</taxon>
        <taxon>Bacilli</taxon>
        <taxon>Bacillales</taxon>
        <taxon>Alicyclobacillaceae</taxon>
        <taxon>Tumebacillus</taxon>
    </lineage>
</organism>
<feature type="site" description="Lowers pKa of active site Cys" evidence="5">
    <location>
        <position position="141"/>
    </location>
</feature>
<dbReference type="NCBIfam" id="NF010925">
    <property type="entry name" value="PRK14345.1"/>
    <property type="match status" value="1"/>
</dbReference>
<feature type="binding site" evidence="5">
    <location>
        <begin position="163"/>
        <end position="165"/>
    </location>
    <ligand>
        <name>substrate</name>
    </ligand>
</feature>
<feature type="active site" description="Acyl-thioester intermediate" evidence="5">
    <location>
        <position position="181"/>
    </location>
</feature>
<evidence type="ECO:0000256" key="2">
    <source>
        <dbReference type="ARBA" id="ARBA00022679"/>
    </source>
</evidence>
<evidence type="ECO:0000313" key="10">
    <source>
        <dbReference type="Proteomes" id="UP001597343"/>
    </source>
</evidence>
<dbReference type="PROSITE" id="PS01313">
    <property type="entry name" value="LIPB"/>
    <property type="match status" value="1"/>
</dbReference>
<evidence type="ECO:0000313" key="9">
    <source>
        <dbReference type="EMBL" id="MFD2168905.1"/>
    </source>
</evidence>
<dbReference type="PANTHER" id="PTHR10993">
    <property type="entry name" value="OCTANOYLTRANSFERASE"/>
    <property type="match status" value="1"/>
</dbReference>
<dbReference type="EC" id="2.3.1.181" evidence="5 6"/>
<keyword evidence="10" id="KW-1185">Reference proteome</keyword>
<dbReference type="EMBL" id="JBHUIO010000002">
    <property type="protein sequence ID" value="MFD2168905.1"/>
    <property type="molecule type" value="Genomic_DNA"/>
</dbReference>
<comment type="pathway">
    <text evidence="1 5 6">Protein modification; protein lipoylation via endogenous pathway; protein N(6)-(lipoyl)lysine from octanoyl-[acyl-carrier-protein]: step 1/2.</text>
</comment>
<dbReference type="InterPro" id="IPR045864">
    <property type="entry name" value="aa-tRNA-synth_II/BPL/LPL"/>
</dbReference>
<comment type="miscellaneous">
    <text evidence="5">In the reaction, the free carboxyl group of octanoic acid is attached via an amide linkage to the epsilon-amino group of a specific lysine residue of lipoyl domains of lipoate-dependent enzymes.</text>
</comment>
<comment type="subcellular location">
    <subcellularLocation>
        <location evidence="5">Cytoplasm</location>
    </subcellularLocation>
</comment>
<evidence type="ECO:0000256" key="4">
    <source>
        <dbReference type="ARBA" id="ARBA00024732"/>
    </source>
</evidence>
<reference evidence="10" key="1">
    <citation type="journal article" date="2019" name="Int. J. Syst. Evol. Microbiol.">
        <title>The Global Catalogue of Microorganisms (GCM) 10K type strain sequencing project: providing services to taxonomists for standard genome sequencing and annotation.</title>
        <authorList>
            <consortium name="The Broad Institute Genomics Platform"/>
            <consortium name="The Broad Institute Genome Sequencing Center for Infectious Disease"/>
            <person name="Wu L."/>
            <person name="Ma J."/>
        </authorList>
    </citation>
    <scope>NUCLEOTIDE SEQUENCE [LARGE SCALE GENOMIC DNA]</scope>
    <source>
        <strain evidence="10">CGMCC 1.13574</strain>
    </source>
</reference>
<evidence type="ECO:0000256" key="3">
    <source>
        <dbReference type="ARBA" id="ARBA00023315"/>
    </source>
</evidence>
<comment type="similarity">
    <text evidence="5 6">Belongs to the LipB family.</text>
</comment>
<dbReference type="NCBIfam" id="TIGR00214">
    <property type="entry name" value="lipB"/>
    <property type="match status" value="1"/>
</dbReference>
<comment type="catalytic activity">
    <reaction evidence="5 6">
        <text>octanoyl-[ACP] + L-lysyl-[protein] = N(6)-octanoyl-L-lysyl-[protein] + holo-[ACP] + H(+)</text>
        <dbReference type="Rhea" id="RHEA:17665"/>
        <dbReference type="Rhea" id="RHEA-COMP:9636"/>
        <dbReference type="Rhea" id="RHEA-COMP:9685"/>
        <dbReference type="Rhea" id="RHEA-COMP:9752"/>
        <dbReference type="Rhea" id="RHEA-COMP:9928"/>
        <dbReference type="ChEBI" id="CHEBI:15378"/>
        <dbReference type="ChEBI" id="CHEBI:29969"/>
        <dbReference type="ChEBI" id="CHEBI:64479"/>
        <dbReference type="ChEBI" id="CHEBI:78463"/>
        <dbReference type="ChEBI" id="CHEBI:78809"/>
        <dbReference type="EC" id="2.3.1.181"/>
    </reaction>
</comment>
<dbReference type="GO" id="GO:0033819">
    <property type="term" value="F:lipoyl(octanoyl) transferase activity"/>
    <property type="evidence" value="ECO:0007669"/>
    <property type="project" value="UniProtKB-EC"/>
</dbReference>
<keyword evidence="5" id="KW-0963">Cytoplasm</keyword>
<sequence length="252" mass="28224">MKPHCHVYDLGKVEYGPVFELQKQAVRAMREGKLSNTILLLEHPPVFTIGRAGGAEHVLVTAKEREQIGISMFDVDRGGDVTYHGPGQLVGYPILHLESWKNDVRLYVRMLEEVVIRLLADFGIQAGRKEGLTGTWVGEEKICAIGVKANRDTAHKGFITSHGFAFNIHPDLRHFGYIVPCGITEYGVTSLHQLLGSAPDMQEMKLRWVMAFQEVFGASVEWPTDDIRERIASGQGEAASENNAFRTDRMYE</sequence>
<comment type="function">
    <text evidence="4 5 6">Catalyzes the transfer of endogenously produced octanoic acid from octanoyl-acyl-carrier-protein onto the lipoyl domains of lipoate-dependent enzymes. Lipoyl-ACP can also act as a substrate although octanoyl-ACP is likely to be the physiological substrate.</text>
</comment>
<feature type="binding site" evidence="5">
    <location>
        <begin position="144"/>
        <end position="146"/>
    </location>
    <ligand>
        <name>substrate</name>
    </ligand>
</feature>
<evidence type="ECO:0000256" key="5">
    <source>
        <dbReference type="HAMAP-Rule" id="MF_00013"/>
    </source>
</evidence>
<dbReference type="CDD" id="cd16444">
    <property type="entry name" value="LipB"/>
    <property type="match status" value="1"/>
</dbReference>